<sequence length="66" mass="7636">MAILSIALDNPIPDLANLKKKSGLWLFLGLLNNSDHMHRRTGFCREEQRSRRSQLKKWPTCATQDN</sequence>
<comment type="caution">
    <text evidence="2">The sequence shown here is derived from an EMBL/GenBank/DDBJ whole genome shotgun (WGS) entry which is preliminary data.</text>
</comment>
<reference evidence="2 3" key="1">
    <citation type="journal article" date="2018" name="Sci. Rep.">
        <title>Genomic signatures of local adaptation to the degree of environmental predictability in rotifers.</title>
        <authorList>
            <person name="Franch-Gras L."/>
            <person name="Hahn C."/>
            <person name="Garcia-Roger E.M."/>
            <person name="Carmona M.J."/>
            <person name="Serra M."/>
            <person name="Gomez A."/>
        </authorList>
    </citation>
    <scope>NUCLEOTIDE SEQUENCE [LARGE SCALE GENOMIC DNA]</scope>
    <source>
        <strain evidence="2">HYR1</strain>
    </source>
</reference>
<proteinExistence type="predicted"/>
<gene>
    <name evidence="2" type="ORF">BpHYR1_032135</name>
</gene>
<evidence type="ECO:0000256" key="1">
    <source>
        <dbReference type="SAM" id="MobiDB-lite"/>
    </source>
</evidence>
<evidence type="ECO:0000313" key="2">
    <source>
        <dbReference type="EMBL" id="RNA12746.1"/>
    </source>
</evidence>
<feature type="region of interest" description="Disordered" evidence="1">
    <location>
        <begin position="45"/>
        <end position="66"/>
    </location>
</feature>
<name>A0A3M7QMV0_BRAPC</name>
<organism evidence="2 3">
    <name type="scientific">Brachionus plicatilis</name>
    <name type="common">Marine rotifer</name>
    <name type="synonym">Brachionus muelleri</name>
    <dbReference type="NCBI Taxonomy" id="10195"/>
    <lineage>
        <taxon>Eukaryota</taxon>
        <taxon>Metazoa</taxon>
        <taxon>Spiralia</taxon>
        <taxon>Gnathifera</taxon>
        <taxon>Rotifera</taxon>
        <taxon>Eurotatoria</taxon>
        <taxon>Monogononta</taxon>
        <taxon>Pseudotrocha</taxon>
        <taxon>Ploima</taxon>
        <taxon>Brachionidae</taxon>
        <taxon>Brachionus</taxon>
    </lineage>
</organism>
<dbReference type="EMBL" id="REGN01005624">
    <property type="protein sequence ID" value="RNA12746.1"/>
    <property type="molecule type" value="Genomic_DNA"/>
</dbReference>
<dbReference type="AlphaFoldDB" id="A0A3M7QMV0"/>
<protein>
    <submittedName>
        <fullName evidence="2">Uncharacterized protein</fullName>
    </submittedName>
</protein>
<dbReference type="Proteomes" id="UP000276133">
    <property type="component" value="Unassembled WGS sequence"/>
</dbReference>
<keyword evidence="3" id="KW-1185">Reference proteome</keyword>
<accession>A0A3M7QMV0</accession>
<evidence type="ECO:0000313" key="3">
    <source>
        <dbReference type="Proteomes" id="UP000276133"/>
    </source>
</evidence>